<reference evidence="9 10" key="1">
    <citation type="journal article" date="2017" name="Gigascience">
        <title>Genome sequence of the small brown planthopper, Laodelphax striatellus.</title>
        <authorList>
            <person name="Zhu J."/>
            <person name="Jiang F."/>
            <person name="Wang X."/>
            <person name="Yang P."/>
            <person name="Bao Y."/>
            <person name="Zhao W."/>
            <person name="Wang W."/>
            <person name="Lu H."/>
            <person name="Wang Q."/>
            <person name="Cui N."/>
            <person name="Li J."/>
            <person name="Chen X."/>
            <person name="Luo L."/>
            <person name="Yu J."/>
            <person name="Kang L."/>
            <person name="Cui F."/>
        </authorList>
    </citation>
    <scope>NUCLEOTIDE SEQUENCE [LARGE SCALE GENOMIC DNA]</scope>
    <source>
        <strain evidence="9">Lst14</strain>
    </source>
</reference>
<dbReference type="InterPro" id="IPR011598">
    <property type="entry name" value="bHLH_dom"/>
</dbReference>
<organism evidence="9 10">
    <name type="scientific">Laodelphax striatellus</name>
    <name type="common">Small brown planthopper</name>
    <name type="synonym">Delphax striatella</name>
    <dbReference type="NCBI Taxonomy" id="195883"/>
    <lineage>
        <taxon>Eukaryota</taxon>
        <taxon>Metazoa</taxon>
        <taxon>Ecdysozoa</taxon>
        <taxon>Arthropoda</taxon>
        <taxon>Hexapoda</taxon>
        <taxon>Insecta</taxon>
        <taxon>Pterygota</taxon>
        <taxon>Neoptera</taxon>
        <taxon>Paraneoptera</taxon>
        <taxon>Hemiptera</taxon>
        <taxon>Auchenorrhyncha</taxon>
        <taxon>Fulgoroidea</taxon>
        <taxon>Delphacidae</taxon>
        <taxon>Criomorphinae</taxon>
        <taxon>Laodelphax</taxon>
    </lineage>
</organism>
<evidence type="ECO:0000256" key="1">
    <source>
        <dbReference type="ARBA" id="ARBA00004123"/>
    </source>
</evidence>
<feature type="compositionally biased region" description="Basic and acidic residues" evidence="6">
    <location>
        <begin position="244"/>
        <end position="255"/>
    </location>
</feature>
<evidence type="ECO:0000256" key="4">
    <source>
        <dbReference type="ARBA" id="ARBA00023163"/>
    </source>
</evidence>
<dbReference type="AlphaFoldDB" id="A0A482WMS7"/>
<evidence type="ECO:0000313" key="9">
    <source>
        <dbReference type="EMBL" id="RZF34783.1"/>
    </source>
</evidence>
<dbReference type="Proteomes" id="UP000291343">
    <property type="component" value="Unassembled WGS sequence"/>
</dbReference>
<feature type="compositionally biased region" description="Basic and acidic residues" evidence="6">
    <location>
        <begin position="417"/>
        <end position="428"/>
    </location>
</feature>
<feature type="domain" description="BHLH" evidence="7">
    <location>
        <begin position="77"/>
        <end position="134"/>
    </location>
</feature>
<dbReference type="FunFam" id="4.10.280.10:FF:000009">
    <property type="entry name" value="Transcription factor HES-1"/>
    <property type="match status" value="1"/>
</dbReference>
<evidence type="ECO:0000259" key="8">
    <source>
        <dbReference type="PROSITE" id="PS51054"/>
    </source>
</evidence>
<dbReference type="SUPFAM" id="SSF47459">
    <property type="entry name" value="HLH, helix-loop-helix DNA-binding domain"/>
    <property type="match status" value="1"/>
</dbReference>
<comment type="caution">
    <text evidence="9">The sequence shown here is derived from an EMBL/GenBank/DDBJ whole genome shotgun (WGS) entry which is preliminary data.</text>
</comment>
<feature type="compositionally biased region" description="Polar residues" evidence="6">
    <location>
        <begin position="359"/>
        <end position="374"/>
    </location>
</feature>
<dbReference type="Gene3D" id="4.10.280.10">
    <property type="entry name" value="Helix-loop-helix DNA-binding domain"/>
    <property type="match status" value="1"/>
</dbReference>
<keyword evidence="3" id="KW-0238">DNA-binding</keyword>
<dbReference type="PROSITE" id="PS50888">
    <property type="entry name" value="BHLH"/>
    <property type="match status" value="1"/>
</dbReference>
<evidence type="ECO:0000313" key="10">
    <source>
        <dbReference type="Proteomes" id="UP000291343"/>
    </source>
</evidence>
<feature type="compositionally biased region" description="Low complexity" evidence="6">
    <location>
        <begin position="267"/>
        <end position="276"/>
    </location>
</feature>
<dbReference type="GO" id="GO:0006355">
    <property type="term" value="P:regulation of DNA-templated transcription"/>
    <property type="evidence" value="ECO:0007669"/>
    <property type="project" value="InterPro"/>
</dbReference>
<dbReference type="Pfam" id="PF07527">
    <property type="entry name" value="Hairy_orange"/>
    <property type="match status" value="1"/>
</dbReference>
<dbReference type="SUPFAM" id="SSF158457">
    <property type="entry name" value="Orange domain-like"/>
    <property type="match status" value="1"/>
</dbReference>
<dbReference type="InterPro" id="IPR050370">
    <property type="entry name" value="HES_HEY"/>
</dbReference>
<sequence length="428" mass="46909">MTAKLVTAVDSDRNNNNSSNSSSSSSGSGSESQTHAQVQIVVPKVVKKHSPLPTAPTHQLALGVSIPASPLSLNRDGRRANKPLMEKRRRARINQSLALLKTLILDSAKSENTKHSKLEKADILELTVRHLQRQKTLGSAVLDKYRAGYQECAKEVTRFLDTPELHLGVTPNLNIKPGSPHQLIDPTIKQRLLRHLESCVSEIDLDFSLAAVKSGLKALDNEADNRLDQIEDMLMAAECNQRIKQEPIDSDETTKPDSSTVSPGDENNNNNNNSSNVKNHKRRSSGARSRKSSNPEKKPLVTSTKTTKAMEVDTDFPPSLTPTQASTSSQVSVVQVIPSRLPDGQVVFLLPSHYVQMSGQDTGTGVPDTRQSGDADSPMAEQDAPLDFSVRSCKDTNTPDWATEMPPLTPTHTRVTSPDKDEDVWRPW</sequence>
<name>A0A482WMS7_LAOST</name>
<dbReference type="EMBL" id="QKKF02030383">
    <property type="protein sequence ID" value="RZF34783.1"/>
    <property type="molecule type" value="Genomic_DNA"/>
</dbReference>
<dbReference type="GO" id="GO:0046983">
    <property type="term" value="F:protein dimerization activity"/>
    <property type="evidence" value="ECO:0007669"/>
    <property type="project" value="InterPro"/>
</dbReference>
<feature type="region of interest" description="Disordered" evidence="6">
    <location>
        <begin position="244"/>
        <end position="329"/>
    </location>
</feature>
<evidence type="ECO:0008006" key="11">
    <source>
        <dbReference type="Google" id="ProtNLM"/>
    </source>
</evidence>
<comment type="subcellular location">
    <subcellularLocation>
        <location evidence="1">Nucleus</location>
    </subcellularLocation>
</comment>
<dbReference type="SMART" id="SM00511">
    <property type="entry name" value="ORANGE"/>
    <property type="match status" value="1"/>
</dbReference>
<accession>A0A482WMS7</accession>
<evidence type="ECO:0000256" key="6">
    <source>
        <dbReference type="SAM" id="MobiDB-lite"/>
    </source>
</evidence>
<keyword evidence="2" id="KW-0805">Transcription regulation</keyword>
<evidence type="ECO:0000256" key="2">
    <source>
        <dbReference type="ARBA" id="ARBA00023015"/>
    </source>
</evidence>
<dbReference type="Gene3D" id="6.10.250.980">
    <property type="match status" value="1"/>
</dbReference>
<feature type="region of interest" description="Disordered" evidence="6">
    <location>
        <begin position="359"/>
        <end position="428"/>
    </location>
</feature>
<feature type="region of interest" description="Disordered" evidence="6">
    <location>
        <begin position="1"/>
        <end position="36"/>
    </location>
</feature>
<dbReference type="InterPro" id="IPR003650">
    <property type="entry name" value="Orange_dom"/>
</dbReference>
<feature type="compositionally biased region" description="Basic residues" evidence="6">
    <location>
        <begin position="278"/>
        <end position="291"/>
    </location>
</feature>
<dbReference type="PANTHER" id="PTHR10985">
    <property type="entry name" value="BASIC HELIX-LOOP-HELIX TRANSCRIPTION FACTOR, HES-RELATED"/>
    <property type="match status" value="1"/>
</dbReference>
<keyword evidence="5" id="KW-0539">Nucleus</keyword>
<feature type="domain" description="Orange" evidence="8">
    <location>
        <begin position="145"/>
        <end position="173"/>
    </location>
</feature>
<gene>
    <name evidence="9" type="ORF">LSTR_LSTR007835</name>
</gene>
<dbReference type="OrthoDB" id="6085656at2759"/>
<keyword evidence="4" id="KW-0804">Transcription</keyword>
<dbReference type="SMR" id="A0A482WMS7"/>
<dbReference type="STRING" id="195883.A0A482WMS7"/>
<dbReference type="GO" id="GO:1990837">
    <property type="term" value="F:sequence-specific double-stranded DNA binding"/>
    <property type="evidence" value="ECO:0007669"/>
    <property type="project" value="UniProtKB-ARBA"/>
</dbReference>
<feature type="compositionally biased region" description="Low complexity" evidence="6">
    <location>
        <begin position="14"/>
        <end position="30"/>
    </location>
</feature>
<dbReference type="GO" id="GO:0005634">
    <property type="term" value="C:nucleus"/>
    <property type="evidence" value="ECO:0007669"/>
    <property type="project" value="UniProtKB-SubCell"/>
</dbReference>
<protein>
    <recommendedName>
        <fullName evidence="11">BHLH domain-containing protein</fullName>
    </recommendedName>
</protein>
<dbReference type="InParanoid" id="A0A482WMS7"/>
<dbReference type="SMART" id="SM00353">
    <property type="entry name" value="HLH"/>
    <property type="match status" value="1"/>
</dbReference>
<feature type="compositionally biased region" description="Polar residues" evidence="6">
    <location>
        <begin position="256"/>
        <end position="266"/>
    </location>
</feature>
<dbReference type="Pfam" id="PF00010">
    <property type="entry name" value="HLH"/>
    <property type="match status" value="1"/>
</dbReference>
<proteinExistence type="predicted"/>
<evidence type="ECO:0000256" key="3">
    <source>
        <dbReference type="ARBA" id="ARBA00023125"/>
    </source>
</evidence>
<dbReference type="PROSITE" id="PS51054">
    <property type="entry name" value="ORANGE"/>
    <property type="match status" value="1"/>
</dbReference>
<keyword evidence="10" id="KW-1185">Reference proteome</keyword>
<dbReference type="InterPro" id="IPR036638">
    <property type="entry name" value="HLH_DNA-bd_sf"/>
</dbReference>
<evidence type="ECO:0000259" key="7">
    <source>
        <dbReference type="PROSITE" id="PS50888"/>
    </source>
</evidence>
<evidence type="ECO:0000256" key="5">
    <source>
        <dbReference type="ARBA" id="ARBA00023242"/>
    </source>
</evidence>